<proteinExistence type="predicted"/>
<dbReference type="GO" id="GO:0016791">
    <property type="term" value="F:phosphatase activity"/>
    <property type="evidence" value="ECO:0007669"/>
    <property type="project" value="InterPro"/>
</dbReference>
<evidence type="ECO:0008006" key="2">
    <source>
        <dbReference type="Google" id="ProtNLM"/>
    </source>
</evidence>
<accession>A0A6C0LBH3</accession>
<dbReference type="NCBIfam" id="TIGR01662">
    <property type="entry name" value="HAD-SF-IIIA"/>
    <property type="match status" value="1"/>
</dbReference>
<dbReference type="Gene3D" id="3.40.50.300">
    <property type="entry name" value="P-loop containing nucleotide triphosphate hydrolases"/>
    <property type="match status" value="1"/>
</dbReference>
<organism evidence="1">
    <name type="scientific">viral metagenome</name>
    <dbReference type="NCBI Taxonomy" id="1070528"/>
    <lineage>
        <taxon>unclassified sequences</taxon>
        <taxon>metagenomes</taxon>
        <taxon>organismal metagenomes</taxon>
    </lineage>
</organism>
<dbReference type="Gene3D" id="3.40.50.1000">
    <property type="entry name" value="HAD superfamily/HAD-like"/>
    <property type="match status" value="1"/>
</dbReference>
<reference evidence="1" key="1">
    <citation type="journal article" date="2020" name="Nature">
        <title>Giant virus diversity and host interactions through global metagenomics.</title>
        <authorList>
            <person name="Schulz F."/>
            <person name="Roux S."/>
            <person name="Paez-Espino D."/>
            <person name="Jungbluth S."/>
            <person name="Walsh D.A."/>
            <person name="Denef V.J."/>
            <person name="McMahon K.D."/>
            <person name="Konstantinidis K.T."/>
            <person name="Eloe-Fadrosh E.A."/>
            <person name="Kyrpides N.C."/>
            <person name="Woyke T."/>
        </authorList>
    </citation>
    <scope>NUCLEOTIDE SEQUENCE</scope>
    <source>
        <strain evidence="1">GVMAG-M-3300027769-26</strain>
    </source>
</reference>
<dbReference type="Pfam" id="PF13671">
    <property type="entry name" value="AAA_33"/>
    <property type="match status" value="1"/>
</dbReference>
<name>A0A6C0LBH3_9ZZZZ</name>
<dbReference type="PANTHER" id="PTHR42891:SF1">
    <property type="entry name" value="D-GLYCERO-BETA-D-MANNO-HEPTOSE-1,7-BISPHOSPHATE 7-PHOSPHATASE"/>
    <property type="match status" value="1"/>
</dbReference>
<sequence length="335" mass="38062">MDKGKKIIVIVGFPASGKSTYSKKIAAKYSKNGIILSRDTLGGAIADILPKLKELLESKNNYKIIIDNTNITVDTRKPFVKLAQSFNIPIEAHYIVNTIEDSQVKTLHRMFDRYKRIYMTGKAEKNTEAHKDPNVFPPATLFAMRKKIEIPKIAEGFANVITVEAPAIKWDGRKYRNKAVFFDIDGTLRYTEHLKNKYPVIPEEVEPMKIISLEEQRAKLKALLKNKYKLLGISNQSGISKGIVSENQVIACMNKTREMLGLKEKEFNITYCPHSAFPLSCYCRKPQVGQVVNFVETLKLNPSKCIFVGDRKTDETTAIRMGMQFITAEDFWKNA</sequence>
<dbReference type="AlphaFoldDB" id="A0A6C0LBH3"/>
<dbReference type="InterPro" id="IPR006549">
    <property type="entry name" value="HAD-SF_hydro_IIIA"/>
</dbReference>
<dbReference type="InterPro" id="IPR013954">
    <property type="entry name" value="PNK3P"/>
</dbReference>
<dbReference type="PANTHER" id="PTHR42891">
    <property type="entry name" value="D-GLYCERO-BETA-D-MANNO-HEPTOSE-1,7-BISPHOSPHATE 7-PHOSPHATASE"/>
    <property type="match status" value="1"/>
</dbReference>
<dbReference type="InterPro" id="IPR023214">
    <property type="entry name" value="HAD_sf"/>
</dbReference>
<dbReference type="SUPFAM" id="SSF52540">
    <property type="entry name" value="P-loop containing nucleoside triphosphate hydrolases"/>
    <property type="match status" value="1"/>
</dbReference>
<dbReference type="GO" id="GO:0005975">
    <property type="term" value="P:carbohydrate metabolic process"/>
    <property type="evidence" value="ECO:0007669"/>
    <property type="project" value="InterPro"/>
</dbReference>
<dbReference type="InterPro" id="IPR004446">
    <property type="entry name" value="Heptose_bisP_phosphatase"/>
</dbReference>
<dbReference type="InterPro" id="IPR036412">
    <property type="entry name" value="HAD-like_sf"/>
</dbReference>
<dbReference type="SUPFAM" id="SSF56784">
    <property type="entry name" value="HAD-like"/>
    <property type="match status" value="1"/>
</dbReference>
<dbReference type="Pfam" id="PF08645">
    <property type="entry name" value="PNK3P"/>
    <property type="match status" value="1"/>
</dbReference>
<dbReference type="InterPro" id="IPR027417">
    <property type="entry name" value="P-loop_NTPase"/>
</dbReference>
<evidence type="ECO:0000313" key="1">
    <source>
        <dbReference type="EMBL" id="QHU27787.1"/>
    </source>
</evidence>
<dbReference type="EMBL" id="MN740462">
    <property type="protein sequence ID" value="QHU27787.1"/>
    <property type="molecule type" value="Genomic_DNA"/>
</dbReference>
<protein>
    <recommendedName>
        <fullName evidence="2">Polynucleotide kinase</fullName>
    </recommendedName>
</protein>